<dbReference type="GO" id="GO:0009639">
    <property type="term" value="P:response to red or far red light"/>
    <property type="evidence" value="ECO:0007669"/>
    <property type="project" value="InterPro"/>
</dbReference>
<evidence type="ECO:0000256" key="2">
    <source>
        <dbReference type="SAM" id="MobiDB-lite"/>
    </source>
</evidence>
<keyword evidence="6" id="KW-1185">Reference proteome</keyword>
<evidence type="ECO:0000259" key="3">
    <source>
        <dbReference type="Pfam" id="PF04859"/>
    </source>
</evidence>
<sequence>MLPGGGGGGPRDVQNRENNSQKVHPLSLEETMNDGQSSMDALISEIFNNVSSLKTAYMQLQAAHTPYEPEKIQTADKLVIKELMKLSELKHTYRERYPKPTPSSPEDARLVVEIHEQQSLLKTYEVMVKKFQSQIQNSDSEIRQLEQQIQDAQKKKIRLEKKFRQKEMFSQDSKEIENDDSCFDGKLTFSLYFSTVNSVQKGIHDFSNALVKIMREAGCDIKAAAKIIQPTAGYTQNSHRKYAFHSYVCLKMLLGFQEESFLFQHDPSIRPSSSQDFFSQYKTIRTLDPLDMVSRNPISAFGTFCKMKYISVMHPKLEESMFGHLDQLEVVMSGGHPRTPFYLSFVKLAKQVWMLHRLTYSFDPKVEIFQVRKGTEFSEAYMENVVQHEVMEAQADANADASKKLTVAFMTMPGFVVKGTIIKSLVYLNNDAKCPKNI</sequence>
<keyword evidence="1" id="KW-0175">Coiled coil</keyword>
<dbReference type="OMA" id="DMDPLDM"/>
<feature type="compositionally biased region" description="Gly residues" evidence="2">
    <location>
        <begin position="1"/>
        <end position="10"/>
    </location>
</feature>
<dbReference type="Proteomes" id="UP000036987">
    <property type="component" value="Unassembled WGS sequence"/>
</dbReference>
<feature type="domain" description="GIL1/IRKI C-terminal" evidence="4">
    <location>
        <begin position="368"/>
        <end position="427"/>
    </location>
</feature>
<proteinExistence type="predicted"/>
<dbReference type="Pfam" id="PF24994">
    <property type="entry name" value="GIL1_IRKI_C"/>
    <property type="match status" value="1"/>
</dbReference>
<name>A0A0K9P052_ZOSMR</name>
<comment type="caution">
    <text evidence="5">The sequence shown here is derived from an EMBL/GenBank/DDBJ whole genome shotgun (WGS) entry which is preliminary data.</text>
</comment>
<dbReference type="Pfam" id="PF04859">
    <property type="entry name" value="DUF641"/>
    <property type="match status" value="1"/>
</dbReference>
<reference evidence="6" key="1">
    <citation type="journal article" date="2016" name="Nature">
        <title>The genome of the seagrass Zostera marina reveals angiosperm adaptation to the sea.</title>
        <authorList>
            <person name="Olsen J.L."/>
            <person name="Rouze P."/>
            <person name="Verhelst B."/>
            <person name="Lin Y.-C."/>
            <person name="Bayer T."/>
            <person name="Collen J."/>
            <person name="Dattolo E."/>
            <person name="De Paoli E."/>
            <person name="Dittami S."/>
            <person name="Maumus F."/>
            <person name="Michel G."/>
            <person name="Kersting A."/>
            <person name="Lauritano C."/>
            <person name="Lohaus R."/>
            <person name="Toepel M."/>
            <person name="Tonon T."/>
            <person name="Vanneste K."/>
            <person name="Amirebrahimi M."/>
            <person name="Brakel J."/>
            <person name="Bostroem C."/>
            <person name="Chovatia M."/>
            <person name="Grimwood J."/>
            <person name="Jenkins J.W."/>
            <person name="Jueterbock A."/>
            <person name="Mraz A."/>
            <person name="Stam W.T."/>
            <person name="Tice H."/>
            <person name="Bornberg-Bauer E."/>
            <person name="Green P.J."/>
            <person name="Pearson G.A."/>
            <person name="Procaccini G."/>
            <person name="Duarte C.M."/>
            <person name="Schmutz J."/>
            <person name="Reusch T.B.H."/>
            <person name="Van de Peer Y."/>
        </authorList>
    </citation>
    <scope>NUCLEOTIDE SEQUENCE [LARGE SCALE GENOMIC DNA]</scope>
    <source>
        <strain evidence="6">cv. Finnish</strain>
    </source>
</reference>
<protein>
    <submittedName>
        <fullName evidence="5">Uncharacterized protein</fullName>
    </submittedName>
</protein>
<dbReference type="OrthoDB" id="1915848at2759"/>
<dbReference type="PANTHER" id="PTHR31161">
    <property type="entry name" value="PROTEIN GRAVITROPIC IN THE LIGHT 1"/>
    <property type="match status" value="1"/>
</dbReference>
<feature type="coiled-coil region" evidence="1">
    <location>
        <begin position="128"/>
        <end position="162"/>
    </location>
</feature>
<evidence type="ECO:0000313" key="5">
    <source>
        <dbReference type="EMBL" id="KMZ62354.1"/>
    </source>
</evidence>
<dbReference type="GO" id="GO:0009959">
    <property type="term" value="P:negative gravitropism"/>
    <property type="evidence" value="ECO:0007669"/>
    <property type="project" value="InterPro"/>
</dbReference>
<dbReference type="EMBL" id="LFYR01001368">
    <property type="protein sequence ID" value="KMZ62354.1"/>
    <property type="molecule type" value="Genomic_DNA"/>
</dbReference>
<gene>
    <name evidence="5" type="ORF">ZOSMA_46G00290</name>
</gene>
<accession>A0A0K9P052</accession>
<dbReference type="InterPro" id="IPR056813">
    <property type="entry name" value="GIL1_IRKI_C"/>
</dbReference>
<evidence type="ECO:0000313" key="6">
    <source>
        <dbReference type="Proteomes" id="UP000036987"/>
    </source>
</evidence>
<dbReference type="AlphaFoldDB" id="A0A0K9P052"/>
<dbReference type="InterPro" id="IPR040225">
    <property type="entry name" value="GIL1-like"/>
</dbReference>
<evidence type="ECO:0000256" key="1">
    <source>
        <dbReference type="SAM" id="Coils"/>
    </source>
</evidence>
<feature type="domain" description="DUF641" evidence="3">
    <location>
        <begin position="37"/>
        <end position="162"/>
    </location>
</feature>
<dbReference type="InterPro" id="IPR006943">
    <property type="entry name" value="DUF641_pln"/>
</dbReference>
<organism evidence="5 6">
    <name type="scientific">Zostera marina</name>
    <name type="common">Eelgrass</name>
    <dbReference type="NCBI Taxonomy" id="29655"/>
    <lineage>
        <taxon>Eukaryota</taxon>
        <taxon>Viridiplantae</taxon>
        <taxon>Streptophyta</taxon>
        <taxon>Embryophyta</taxon>
        <taxon>Tracheophyta</taxon>
        <taxon>Spermatophyta</taxon>
        <taxon>Magnoliopsida</taxon>
        <taxon>Liliopsida</taxon>
        <taxon>Zosteraceae</taxon>
        <taxon>Zostera</taxon>
    </lineage>
</organism>
<feature type="region of interest" description="Disordered" evidence="2">
    <location>
        <begin position="1"/>
        <end position="26"/>
    </location>
</feature>
<evidence type="ECO:0000259" key="4">
    <source>
        <dbReference type="Pfam" id="PF24994"/>
    </source>
</evidence>